<feature type="coiled-coil region" evidence="4">
    <location>
        <begin position="293"/>
        <end position="320"/>
    </location>
</feature>
<comment type="caution">
    <text evidence="6">The sequence shown here is derived from an EMBL/GenBank/DDBJ whole genome shotgun (WGS) entry which is preliminary data.</text>
</comment>
<feature type="coiled-coil region" evidence="4">
    <location>
        <begin position="596"/>
        <end position="787"/>
    </location>
</feature>
<comment type="similarity">
    <text evidence="1">Belongs to the SMC family. SbcC subfamily.</text>
</comment>
<feature type="coiled-coil region" evidence="4">
    <location>
        <begin position="907"/>
        <end position="972"/>
    </location>
</feature>
<dbReference type="AlphaFoldDB" id="W6NIQ7"/>
<dbReference type="Gene3D" id="3.40.50.300">
    <property type="entry name" value="P-loop containing nucleotide triphosphate hydrolases"/>
    <property type="match status" value="2"/>
</dbReference>
<proteinExistence type="inferred from homology"/>
<dbReference type="SUPFAM" id="SSF52540">
    <property type="entry name" value="P-loop containing nucleoside triphosphate hydrolases"/>
    <property type="match status" value="2"/>
</dbReference>
<reference evidence="6 7" key="1">
    <citation type="journal article" date="2015" name="Genome Announc.">
        <title>Draft Genome Sequence of Clostridium tyrobutyricum Strain DIVETGP, Isolated from Cow's Milk for Grana Padano Production.</title>
        <authorList>
            <person name="Soggiu A."/>
            <person name="Piras C."/>
            <person name="Gaiarsa S."/>
            <person name="Sassera D."/>
            <person name="Roncada P."/>
            <person name="Bendixen E."/>
            <person name="Brasca M."/>
            <person name="Bonizzi L."/>
        </authorList>
    </citation>
    <scope>NUCLEOTIDE SEQUENCE [LARGE SCALE GENOMIC DNA]</scope>
    <source>
        <strain evidence="6 7">DIVETGP</strain>
    </source>
</reference>
<sequence length="1163" mass="135253">MRPIKLKIKGLNSFIETQEIDFHKLMYRGLFGIFGPTGSGKSTILDGITLALYGEVARKSSNFINTNCSNLYVSFEFQISAKEINIYRVDREYRRDKEGRIRTKSARILDITCGEEILEEGVKSVNKKCEEIIGLQLDDFTRTVVLPQGKFSEFLTLSGKERRDMLERLFNLQKYGNELSSKLSREVSSQKQKFNVLQGELKGYDNINVDILKNKTEQFSIIKEQCSEYEKQLAEIEVKFNEGKELMDLQNDLKHKLVEQDSLEKNKAKIESYKNKILLCESALKVKPYVDNYESTVQKIKSVKNEIMHLEDEMKKVEENRALVYKFLTEAKADNDNKLPELRLQYQKIVDAIQERDILNRVICENNSIKESIVKLSDNIDTFKYEIENNGKYIESIYNSISLKEKKCDELETSEQYKRKVNEAIVILSNYENLIKQRDVLCGKIKSTVYIIESNERESKVLFNDLNEKKHLLQEKEDMLDELLKNCPGDQNMLLELQKKISSTDDKWTQYNSITYNIKNSSNIIEDFKEKLNQDNKKIEELEKHISNRNGEIESIHVENLAQTLRSKLIEGEPCPVCGSVHHIGQNIKTTDTHNLKQLKLDLDKKKKDYELLTARIIKIKANIDGEIKNIEKNNEQLEQLGEEFKSVSVDELKHQFRLLRDNIEKFNSEKTSLESQIKILTENKNKLEIGYSKMFAVQEQNKSQLVNLKTELEKLENEYKGLYDILSNMKTELKVHDFKQKNMEIYEREKKRISIENRLKDLRVALKKNQNQREILKGKFTDLRERLNENKVRFVENEKIIHEKKTSIKAKLENSENMEQLESVKESILRRIEQIKDTYIRTEKQKNDIDTKYNECNSNLVASQKNLLNLKERNTQERISLENILKEQNINNIDEVKNNIVDVLEIKKLKSEVEEYNRLSAKLAGTLEDINKKIGSRKITQEQWDEIKKSRNEKNKIFEELKNTRIKLEDEIKYISYKLNELNILSKSKQKLNHKLSILDDLDKLFKGKKFVEFVAANQLKYISIEASKRLRHITCGKYGLEVDDEGKFLIIDYKNGGEKRDASTLSGGEVFVTSLALALALSSRIQLKGTAPLELFFLDEGFGTLDDNLLEIVMDSLEKIHNKRLSIGIISHLESIKDRVPVKLVVTPAEAGIGGSRVKIE</sequence>
<dbReference type="Pfam" id="PF13558">
    <property type="entry name" value="SbcC_Walker_B"/>
    <property type="match status" value="1"/>
</dbReference>
<gene>
    <name evidence="6" type="ORF">CTDIVETGP_1992</name>
</gene>
<accession>W6NIQ7</accession>
<evidence type="ECO:0000313" key="7">
    <source>
        <dbReference type="Proteomes" id="UP000019482"/>
    </source>
</evidence>
<feature type="coiled-coil region" evidence="4">
    <location>
        <begin position="819"/>
        <end position="874"/>
    </location>
</feature>
<comment type="subunit">
    <text evidence="2">Heterodimer of SbcC and SbcD.</text>
</comment>
<dbReference type="GO" id="GO:0016887">
    <property type="term" value="F:ATP hydrolysis activity"/>
    <property type="evidence" value="ECO:0007669"/>
    <property type="project" value="InterPro"/>
</dbReference>
<feature type="domain" description="Rad50/SbcC-type AAA" evidence="5">
    <location>
        <begin position="5"/>
        <end position="233"/>
    </location>
</feature>
<dbReference type="InterPro" id="IPR027417">
    <property type="entry name" value="P-loop_NTPase"/>
</dbReference>
<dbReference type="PANTHER" id="PTHR32114">
    <property type="entry name" value="ABC TRANSPORTER ABCH.3"/>
    <property type="match status" value="1"/>
</dbReference>
<dbReference type="GO" id="GO:0004527">
    <property type="term" value="F:exonuclease activity"/>
    <property type="evidence" value="ECO:0007669"/>
    <property type="project" value="UniProtKB-KW"/>
</dbReference>
<keyword evidence="6" id="KW-0540">Nuclease</keyword>
<feature type="coiled-coil region" evidence="4">
    <location>
        <begin position="212"/>
        <end position="266"/>
    </location>
</feature>
<dbReference type="Proteomes" id="UP000019482">
    <property type="component" value="Unassembled WGS sequence"/>
</dbReference>
<dbReference type="EMBL" id="CBXI010000036">
    <property type="protein sequence ID" value="CDL91922.1"/>
    <property type="molecule type" value="Genomic_DNA"/>
</dbReference>
<evidence type="ECO:0000259" key="5">
    <source>
        <dbReference type="Pfam" id="PF13476"/>
    </source>
</evidence>
<keyword evidence="6" id="KW-0269">Exonuclease</keyword>
<dbReference type="GeneID" id="29419614"/>
<feature type="coiled-coil region" evidence="4">
    <location>
        <begin position="518"/>
        <end position="552"/>
    </location>
</feature>
<evidence type="ECO:0000313" key="6">
    <source>
        <dbReference type="EMBL" id="CDL91922.1"/>
    </source>
</evidence>
<keyword evidence="4" id="KW-0175">Coiled coil</keyword>
<dbReference type="RefSeq" id="WP_017750873.1">
    <property type="nucleotide sequence ID" value="NZ_CBXI010000036.1"/>
</dbReference>
<evidence type="ECO:0000256" key="2">
    <source>
        <dbReference type="ARBA" id="ARBA00011322"/>
    </source>
</evidence>
<dbReference type="OrthoDB" id="9795626at2"/>
<keyword evidence="6" id="KW-0378">Hydrolase</keyword>
<name>W6NIQ7_CLOTY</name>
<dbReference type="InterPro" id="IPR038729">
    <property type="entry name" value="Rad50/SbcC_AAA"/>
</dbReference>
<evidence type="ECO:0000256" key="1">
    <source>
        <dbReference type="ARBA" id="ARBA00006930"/>
    </source>
</evidence>
<keyword evidence="7" id="KW-1185">Reference proteome</keyword>
<organism evidence="6 7">
    <name type="scientific">Clostridium tyrobutyricum DIVETGP</name>
    <dbReference type="NCBI Taxonomy" id="1408889"/>
    <lineage>
        <taxon>Bacteria</taxon>
        <taxon>Bacillati</taxon>
        <taxon>Bacillota</taxon>
        <taxon>Clostridia</taxon>
        <taxon>Eubacteriales</taxon>
        <taxon>Clostridiaceae</taxon>
        <taxon>Clostridium</taxon>
    </lineage>
</organism>
<evidence type="ECO:0000256" key="4">
    <source>
        <dbReference type="SAM" id="Coils"/>
    </source>
</evidence>
<protein>
    <recommendedName>
        <fullName evidence="3">Nuclease SbcCD subunit C</fullName>
    </recommendedName>
</protein>
<dbReference type="Pfam" id="PF13476">
    <property type="entry name" value="AAA_23"/>
    <property type="match status" value="1"/>
</dbReference>
<dbReference type="GO" id="GO:0006302">
    <property type="term" value="P:double-strand break repair"/>
    <property type="evidence" value="ECO:0007669"/>
    <property type="project" value="InterPro"/>
</dbReference>
<dbReference type="PANTHER" id="PTHR32114:SF2">
    <property type="entry name" value="ABC TRANSPORTER ABCH.3"/>
    <property type="match status" value="1"/>
</dbReference>
<evidence type="ECO:0000256" key="3">
    <source>
        <dbReference type="ARBA" id="ARBA00013368"/>
    </source>
</evidence>